<sequence length="73" mass="7818">MGRCHDLMEARYLELSGLHCPKCGATNISGGSVDIQGGGAIQQVTCEACDASWHDCYTLTGMILEEETALARK</sequence>
<name>A0A6M3L594_9ZZZZ</name>
<dbReference type="EMBL" id="MT142772">
    <property type="protein sequence ID" value="QJA88348.1"/>
    <property type="molecule type" value="Genomic_DNA"/>
</dbReference>
<evidence type="ECO:0000313" key="2">
    <source>
        <dbReference type="EMBL" id="QJA88348.1"/>
    </source>
</evidence>
<evidence type="ECO:0000313" key="1">
    <source>
        <dbReference type="EMBL" id="QJA70639.1"/>
    </source>
</evidence>
<dbReference type="EMBL" id="MT141809">
    <property type="protein sequence ID" value="QJA70639.1"/>
    <property type="molecule type" value="Genomic_DNA"/>
</dbReference>
<accession>A0A6M3L594</accession>
<gene>
    <name evidence="1" type="ORF">MM415A03618_0006</name>
    <name evidence="2" type="ORF">MM415B02779_0009</name>
</gene>
<proteinExistence type="predicted"/>
<dbReference type="AlphaFoldDB" id="A0A6M3L594"/>
<reference evidence="2" key="1">
    <citation type="submission" date="2020-03" db="EMBL/GenBank/DDBJ databases">
        <title>The deep terrestrial virosphere.</title>
        <authorList>
            <person name="Holmfeldt K."/>
            <person name="Nilsson E."/>
            <person name="Simone D."/>
            <person name="Lopez-Fernandez M."/>
            <person name="Wu X."/>
            <person name="de Brujin I."/>
            <person name="Lundin D."/>
            <person name="Andersson A."/>
            <person name="Bertilsson S."/>
            <person name="Dopson M."/>
        </authorList>
    </citation>
    <scope>NUCLEOTIDE SEQUENCE</scope>
    <source>
        <strain evidence="1">MM415A03618</strain>
        <strain evidence="2">MM415B02779</strain>
    </source>
</reference>
<organism evidence="2">
    <name type="scientific">viral metagenome</name>
    <dbReference type="NCBI Taxonomy" id="1070528"/>
    <lineage>
        <taxon>unclassified sequences</taxon>
        <taxon>metagenomes</taxon>
        <taxon>organismal metagenomes</taxon>
    </lineage>
</organism>
<protein>
    <submittedName>
        <fullName evidence="2">Uncharacterized protein</fullName>
    </submittedName>
</protein>